<organism evidence="2">
    <name type="scientific">marine sediment metagenome</name>
    <dbReference type="NCBI Taxonomy" id="412755"/>
    <lineage>
        <taxon>unclassified sequences</taxon>
        <taxon>metagenomes</taxon>
        <taxon>ecological metagenomes</taxon>
    </lineage>
</organism>
<protein>
    <recommendedName>
        <fullName evidence="1">Toxin co-regulated pilus biosynthesis protein Q C-terminal domain-containing protein</fullName>
    </recommendedName>
</protein>
<name>A0A0F9RTC1_9ZZZZ</name>
<sequence length="190" mass="22159">MWFWIRHLSFAAVLIALAVYFLVGDGSVFDIKKSKNAAAEGLSRFYSSIRNQVKSDTERDQFVLKLKTPEQTLDRVLAERARTVDPMPTNWTGEVEPRRFENGTTLKDVLNQYAKNEGIELYWYLNKDYVVKDHFRVDSNFTSALYQIGRAINDDFEHEVYTYFCHKQRAAVITELPSEFVRTNCLKLKV</sequence>
<evidence type="ECO:0000313" key="2">
    <source>
        <dbReference type="EMBL" id="KKN53152.1"/>
    </source>
</evidence>
<proteinExistence type="predicted"/>
<feature type="domain" description="Toxin co-regulated pilus biosynthesis protein Q C-terminal" evidence="1">
    <location>
        <begin position="100"/>
        <end position="175"/>
    </location>
</feature>
<reference evidence="2" key="1">
    <citation type="journal article" date="2015" name="Nature">
        <title>Complex archaea that bridge the gap between prokaryotes and eukaryotes.</title>
        <authorList>
            <person name="Spang A."/>
            <person name="Saw J.H."/>
            <person name="Jorgensen S.L."/>
            <person name="Zaremba-Niedzwiedzka K."/>
            <person name="Martijn J."/>
            <person name="Lind A.E."/>
            <person name="van Eijk R."/>
            <person name="Schleper C."/>
            <person name="Guy L."/>
            <person name="Ettema T.J."/>
        </authorList>
    </citation>
    <scope>NUCLEOTIDE SEQUENCE</scope>
</reference>
<dbReference type="EMBL" id="LAZR01000985">
    <property type="protein sequence ID" value="KKN53152.1"/>
    <property type="molecule type" value="Genomic_DNA"/>
</dbReference>
<evidence type="ECO:0000259" key="1">
    <source>
        <dbReference type="Pfam" id="PF10671"/>
    </source>
</evidence>
<dbReference type="AlphaFoldDB" id="A0A0F9RTC1"/>
<dbReference type="Pfam" id="PF10671">
    <property type="entry name" value="TcpQ"/>
    <property type="match status" value="1"/>
</dbReference>
<gene>
    <name evidence="2" type="ORF">LCGC14_0605130</name>
</gene>
<accession>A0A0F9RTC1</accession>
<comment type="caution">
    <text evidence="2">The sequence shown here is derived from an EMBL/GenBank/DDBJ whole genome shotgun (WGS) entry which is preliminary data.</text>
</comment>
<dbReference type="InterPro" id="IPR018927">
    <property type="entry name" value="Pilus_synth_Q_C"/>
</dbReference>